<dbReference type="GO" id="GO:0030126">
    <property type="term" value="C:COPI vesicle coat"/>
    <property type="evidence" value="ECO:0007669"/>
    <property type="project" value="InterPro"/>
</dbReference>
<protein>
    <recommendedName>
        <fullName evidence="1">Coatomer alpha subunit C-terminal domain-containing protein</fullName>
    </recommendedName>
</protein>
<gene>
    <name evidence="2" type="ORF">CTOB1V02_LOCUS629</name>
</gene>
<evidence type="ECO:0000259" key="1">
    <source>
        <dbReference type="Pfam" id="PF06957"/>
    </source>
</evidence>
<dbReference type="GO" id="GO:0005198">
    <property type="term" value="F:structural molecule activity"/>
    <property type="evidence" value="ECO:0007669"/>
    <property type="project" value="InterPro"/>
</dbReference>
<feature type="domain" description="Coatomer alpha subunit C-terminal" evidence="1">
    <location>
        <begin position="76"/>
        <end position="404"/>
    </location>
</feature>
<evidence type="ECO:0000313" key="2">
    <source>
        <dbReference type="EMBL" id="CAD7222627.1"/>
    </source>
</evidence>
<dbReference type="Pfam" id="PF06957">
    <property type="entry name" value="COPI_C"/>
    <property type="match status" value="1"/>
</dbReference>
<organism evidence="2">
    <name type="scientific">Cyprideis torosa</name>
    <dbReference type="NCBI Taxonomy" id="163714"/>
    <lineage>
        <taxon>Eukaryota</taxon>
        <taxon>Metazoa</taxon>
        <taxon>Ecdysozoa</taxon>
        <taxon>Arthropoda</taxon>
        <taxon>Crustacea</taxon>
        <taxon>Oligostraca</taxon>
        <taxon>Ostracoda</taxon>
        <taxon>Podocopa</taxon>
        <taxon>Podocopida</taxon>
        <taxon>Cytherocopina</taxon>
        <taxon>Cytheroidea</taxon>
        <taxon>Cytherideidae</taxon>
        <taxon>Cyprideis</taxon>
    </lineage>
</organism>
<feature type="non-terminal residue" evidence="2">
    <location>
        <position position="407"/>
    </location>
</feature>
<dbReference type="AlphaFoldDB" id="A0A7R8W2R5"/>
<dbReference type="GO" id="GO:0016192">
    <property type="term" value="P:vesicle-mediated transport"/>
    <property type="evidence" value="ECO:0007669"/>
    <property type="project" value="InterPro"/>
</dbReference>
<name>A0A7R8W2R5_9CRUS</name>
<dbReference type="GO" id="GO:0006886">
    <property type="term" value="P:intracellular protein transport"/>
    <property type="evidence" value="ECO:0007669"/>
    <property type="project" value="InterPro"/>
</dbReference>
<dbReference type="OrthoDB" id="6378695at2759"/>
<reference evidence="2" key="1">
    <citation type="submission" date="2020-11" db="EMBL/GenBank/DDBJ databases">
        <authorList>
            <person name="Tran Van P."/>
        </authorList>
    </citation>
    <scope>NUCLEOTIDE SEQUENCE</scope>
</reference>
<sequence length="407" mass="44031">VPESTSLPEAASGARLLVPPPPIAQAESNWPLLTVSRGFFEGVAPVGDQKTTLSAATVDIDTTDGGLVLVDEGGKGATGAEGEEGYFVPPPRGVPPTQSWTQASALVADHVMAGSFESAARLLNDQLGIVNVEPFRSLFMVLHARSRTSFTALPSLPSLPSYPSRTPPALAAGRPPPQLPAVPLKLNDLVGRLQVCYQLTTAGKFSESVDRFRGLLLSIPFLIVDSKQELVEVQELLTICREYINGLQLEIARKELAKTPANAIRVAEMAAYFTHVQVQPAHQVLTLRTALNICFKLKCYRTASSLARRLLDLGPKPEIANQARKILQVCDKNPTDEQQLKYDEHNPFSVCGISYTPIYRGKPEEKCPFCQVSFCPEHKGKLCPVCTVAEVGKDGSGLRISAHQGRS</sequence>
<accession>A0A7R8W2R5</accession>
<dbReference type="EMBL" id="OB660082">
    <property type="protein sequence ID" value="CAD7222627.1"/>
    <property type="molecule type" value="Genomic_DNA"/>
</dbReference>
<proteinExistence type="predicted"/>
<dbReference type="InterPro" id="IPR010714">
    <property type="entry name" value="Coatomer_asu_C"/>
</dbReference>